<sequence>MNTAVVTTVAGRAGHLRRQRAALGECLHDGLHVVVGMGGPAPESPGPETVRLEVDASPEGLPLAAARNAGAAAALDRGADLLVFLDVDCIPGPDLPASYAAAARDGALLCGPVHYLPPAGPGGYPTNGLADLAPPHPGRPAPAPGQVVAEDRVELFWSLSFAVTPRTWRALGGFDEGFRGYGAEDTDFARRARDRGAEMFWVGGARAFHQHHPPARQDADRVAEIVRNAGRFHRRWGDWPMRGWLEDLHRAGRVVFAPEAGELSVVARPAP</sequence>
<dbReference type="STRING" id="366584.SAMN05216377_11569"/>
<organism evidence="6 7">
    <name type="scientific">Pseudonocardia oroxyli</name>
    <dbReference type="NCBI Taxonomy" id="366584"/>
    <lineage>
        <taxon>Bacteria</taxon>
        <taxon>Bacillati</taxon>
        <taxon>Actinomycetota</taxon>
        <taxon>Actinomycetes</taxon>
        <taxon>Pseudonocardiales</taxon>
        <taxon>Pseudonocardiaceae</taxon>
        <taxon>Pseudonocardia</taxon>
    </lineage>
</organism>
<dbReference type="InterPro" id="IPR027791">
    <property type="entry name" value="Galactosyl_T_C"/>
</dbReference>
<feature type="domain" description="Galactosyltransferase C-terminal" evidence="5">
    <location>
        <begin position="157"/>
        <end position="212"/>
    </location>
</feature>
<evidence type="ECO:0000313" key="6">
    <source>
        <dbReference type="EMBL" id="SDG78592.1"/>
    </source>
</evidence>
<dbReference type="Gene3D" id="3.90.550.10">
    <property type="entry name" value="Spore Coat Polysaccharide Biosynthesis Protein SpsA, Chain A"/>
    <property type="match status" value="1"/>
</dbReference>
<evidence type="ECO:0000256" key="3">
    <source>
        <dbReference type="ARBA" id="ARBA00022676"/>
    </source>
</evidence>
<keyword evidence="7" id="KW-1185">Reference proteome</keyword>
<name>A0A1G7X358_PSEOR</name>
<dbReference type="PANTHER" id="PTHR43179">
    <property type="entry name" value="RHAMNOSYLTRANSFERASE WBBL"/>
    <property type="match status" value="1"/>
</dbReference>
<evidence type="ECO:0000313" key="7">
    <source>
        <dbReference type="Proteomes" id="UP000198967"/>
    </source>
</evidence>
<dbReference type="InterPro" id="IPR029044">
    <property type="entry name" value="Nucleotide-diphossugar_trans"/>
</dbReference>
<dbReference type="GO" id="GO:0016757">
    <property type="term" value="F:glycosyltransferase activity"/>
    <property type="evidence" value="ECO:0007669"/>
    <property type="project" value="UniProtKB-KW"/>
</dbReference>
<evidence type="ECO:0000256" key="1">
    <source>
        <dbReference type="ARBA" id="ARBA00004776"/>
    </source>
</evidence>
<dbReference type="RefSeq" id="WP_093088085.1">
    <property type="nucleotide sequence ID" value="NZ_FNBE01000015.1"/>
</dbReference>
<dbReference type="AlphaFoldDB" id="A0A1G7X358"/>
<comment type="pathway">
    <text evidence="1">Cell wall biogenesis; cell wall polysaccharide biosynthesis.</text>
</comment>
<evidence type="ECO:0000256" key="2">
    <source>
        <dbReference type="ARBA" id="ARBA00006739"/>
    </source>
</evidence>
<dbReference type="PANTHER" id="PTHR43179:SF12">
    <property type="entry name" value="GALACTOFURANOSYLTRANSFERASE GLFT2"/>
    <property type="match status" value="1"/>
</dbReference>
<dbReference type="EMBL" id="FNBE01000015">
    <property type="protein sequence ID" value="SDG78592.1"/>
    <property type="molecule type" value="Genomic_DNA"/>
</dbReference>
<comment type="similarity">
    <text evidence="2">Belongs to the glycosyltransferase 2 family.</text>
</comment>
<evidence type="ECO:0000259" key="5">
    <source>
        <dbReference type="Pfam" id="PF02709"/>
    </source>
</evidence>
<keyword evidence="4 6" id="KW-0808">Transferase</keyword>
<dbReference type="SUPFAM" id="SSF53448">
    <property type="entry name" value="Nucleotide-diphospho-sugar transferases"/>
    <property type="match status" value="1"/>
</dbReference>
<evidence type="ECO:0000256" key="4">
    <source>
        <dbReference type="ARBA" id="ARBA00022679"/>
    </source>
</evidence>
<proteinExistence type="inferred from homology"/>
<reference evidence="6 7" key="1">
    <citation type="submission" date="2016-10" db="EMBL/GenBank/DDBJ databases">
        <authorList>
            <person name="de Groot N.N."/>
        </authorList>
    </citation>
    <scope>NUCLEOTIDE SEQUENCE [LARGE SCALE GENOMIC DNA]</scope>
    <source>
        <strain evidence="6 7">CGMCC 4.3143</strain>
    </source>
</reference>
<accession>A0A1G7X358</accession>
<protein>
    <submittedName>
        <fullName evidence="6">N-terminal domain of galactosyltransferase</fullName>
    </submittedName>
</protein>
<keyword evidence="3 6" id="KW-0328">Glycosyltransferase</keyword>
<dbReference type="OrthoDB" id="6653642at2"/>
<gene>
    <name evidence="6" type="ORF">SAMN05216377_11569</name>
</gene>
<dbReference type="Pfam" id="PF02709">
    <property type="entry name" value="Glyco_transf_7C"/>
    <property type="match status" value="1"/>
</dbReference>
<dbReference type="Proteomes" id="UP000198967">
    <property type="component" value="Unassembled WGS sequence"/>
</dbReference>